<reference evidence="2" key="1">
    <citation type="submission" date="2020-02" db="EMBL/GenBank/DDBJ databases">
        <authorList>
            <person name="Meier V. D."/>
        </authorList>
    </citation>
    <scope>NUCLEOTIDE SEQUENCE</scope>
    <source>
        <strain evidence="2">AVDCRST_MAG50</strain>
    </source>
</reference>
<gene>
    <name evidence="2" type="ORF">AVDCRST_MAG50-2233</name>
</gene>
<feature type="compositionally biased region" description="Basic and acidic residues" evidence="1">
    <location>
        <begin position="31"/>
        <end position="40"/>
    </location>
</feature>
<protein>
    <submittedName>
        <fullName evidence="2">Uncharacterized protein</fullName>
    </submittedName>
</protein>
<name>A0A6J4IHW5_9ACTN</name>
<evidence type="ECO:0000256" key="1">
    <source>
        <dbReference type="SAM" id="MobiDB-lite"/>
    </source>
</evidence>
<accession>A0A6J4IHW5</accession>
<organism evidence="2">
    <name type="scientific">uncultured Acidimicrobiales bacterium</name>
    <dbReference type="NCBI Taxonomy" id="310071"/>
    <lineage>
        <taxon>Bacteria</taxon>
        <taxon>Bacillati</taxon>
        <taxon>Actinomycetota</taxon>
        <taxon>Acidimicrobiia</taxon>
        <taxon>Acidimicrobiales</taxon>
        <taxon>environmental samples</taxon>
    </lineage>
</organism>
<dbReference type="EMBL" id="CADCTF010000109">
    <property type="protein sequence ID" value="CAA9250925.1"/>
    <property type="molecule type" value="Genomic_DNA"/>
</dbReference>
<feature type="region of interest" description="Disordered" evidence="1">
    <location>
        <begin position="1"/>
        <end position="40"/>
    </location>
</feature>
<sequence>WASWLTARRPHTAAGQRRTCTDFPRPSPKGRTIENFRVPD</sequence>
<feature type="non-terminal residue" evidence="2">
    <location>
        <position position="40"/>
    </location>
</feature>
<proteinExistence type="predicted"/>
<feature type="non-terminal residue" evidence="2">
    <location>
        <position position="1"/>
    </location>
</feature>
<evidence type="ECO:0000313" key="2">
    <source>
        <dbReference type="EMBL" id="CAA9250925.1"/>
    </source>
</evidence>
<dbReference type="AlphaFoldDB" id="A0A6J4IHW5"/>